<organism evidence="1 2">
    <name type="scientific">Cymbomonas tetramitiformis</name>
    <dbReference type="NCBI Taxonomy" id="36881"/>
    <lineage>
        <taxon>Eukaryota</taxon>
        <taxon>Viridiplantae</taxon>
        <taxon>Chlorophyta</taxon>
        <taxon>Pyramimonadophyceae</taxon>
        <taxon>Pyramimonadales</taxon>
        <taxon>Pyramimonadaceae</taxon>
        <taxon>Cymbomonas</taxon>
    </lineage>
</organism>
<keyword evidence="2" id="KW-1185">Reference proteome</keyword>
<dbReference type="AlphaFoldDB" id="A0AAE0BVD9"/>
<reference evidence="1 2" key="1">
    <citation type="journal article" date="2015" name="Genome Biol. Evol.">
        <title>Comparative Genomics of a Bacterivorous Green Alga Reveals Evolutionary Causalities and Consequences of Phago-Mixotrophic Mode of Nutrition.</title>
        <authorList>
            <person name="Burns J.A."/>
            <person name="Paasch A."/>
            <person name="Narechania A."/>
            <person name="Kim E."/>
        </authorList>
    </citation>
    <scope>NUCLEOTIDE SEQUENCE [LARGE SCALE GENOMIC DNA]</scope>
    <source>
        <strain evidence="1 2">PLY_AMNH</strain>
    </source>
</reference>
<sequence length="96" mass="10426">MNDEKLAEVLGLAINRRAIELLFAVAEANRMGLPTSHIYKVQRHEIVTETVTSVPSKEALAEHENPSPEPAQATVTECIAGSSSYTRGLTKGVENH</sequence>
<evidence type="ECO:0000313" key="2">
    <source>
        <dbReference type="Proteomes" id="UP001190700"/>
    </source>
</evidence>
<evidence type="ECO:0000313" key="1">
    <source>
        <dbReference type="EMBL" id="KAK3242928.1"/>
    </source>
</evidence>
<comment type="caution">
    <text evidence="1">The sequence shown here is derived from an EMBL/GenBank/DDBJ whole genome shotgun (WGS) entry which is preliminary data.</text>
</comment>
<dbReference type="EMBL" id="LGRX02033102">
    <property type="protein sequence ID" value="KAK3242928.1"/>
    <property type="molecule type" value="Genomic_DNA"/>
</dbReference>
<protein>
    <submittedName>
        <fullName evidence="1">Uncharacterized protein</fullName>
    </submittedName>
</protein>
<proteinExistence type="predicted"/>
<name>A0AAE0BVD9_9CHLO</name>
<gene>
    <name evidence="1" type="ORF">CYMTET_47399</name>
</gene>
<dbReference type="Proteomes" id="UP001190700">
    <property type="component" value="Unassembled WGS sequence"/>
</dbReference>
<accession>A0AAE0BVD9</accession>